<dbReference type="AlphaFoldDB" id="A0AAV6VJR3"/>
<sequence>MCQNSRSPVPILSSHNVFMQSHSRVHNVADDGKNDKAFTAVVAPESSCSTMVGNASTMAERKSAEPKQNLQMRTFF</sequence>
<dbReference type="Proteomes" id="UP000827092">
    <property type="component" value="Unassembled WGS sequence"/>
</dbReference>
<gene>
    <name evidence="1" type="ORF">JTE90_001164</name>
</gene>
<comment type="caution">
    <text evidence="1">The sequence shown here is derived from an EMBL/GenBank/DDBJ whole genome shotgun (WGS) entry which is preliminary data.</text>
</comment>
<reference evidence="1 2" key="1">
    <citation type="journal article" date="2022" name="Nat. Ecol. Evol.">
        <title>A masculinizing supergene underlies an exaggerated male reproductive morph in a spider.</title>
        <authorList>
            <person name="Hendrickx F."/>
            <person name="De Corte Z."/>
            <person name="Sonet G."/>
            <person name="Van Belleghem S.M."/>
            <person name="Kostlbacher S."/>
            <person name="Vangestel C."/>
        </authorList>
    </citation>
    <scope>NUCLEOTIDE SEQUENCE [LARGE SCALE GENOMIC DNA]</scope>
    <source>
        <strain evidence="1">W744_W776</strain>
    </source>
</reference>
<accession>A0AAV6VJR3</accession>
<protein>
    <submittedName>
        <fullName evidence="1">Uncharacterized protein</fullName>
    </submittedName>
</protein>
<proteinExistence type="predicted"/>
<organism evidence="1 2">
    <name type="scientific">Oedothorax gibbosus</name>
    <dbReference type="NCBI Taxonomy" id="931172"/>
    <lineage>
        <taxon>Eukaryota</taxon>
        <taxon>Metazoa</taxon>
        <taxon>Ecdysozoa</taxon>
        <taxon>Arthropoda</taxon>
        <taxon>Chelicerata</taxon>
        <taxon>Arachnida</taxon>
        <taxon>Araneae</taxon>
        <taxon>Araneomorphae</taxon>
        <taxon>Entelegynae</taxon>
        <taxon>Araneoidea</taxon>
        <taxon>Linyphiidae</taxon>
        <taxon>Erigoninae</taxon>
        <taxon>Oedothorax</taxon>
    </lineage>
</organism>
<evidence type="ECO:0000313" key="1">
    <source>
        <dbReference type="EMBL" id="KAG8195933.1"/>
    </source>
</evidence>
<evidence type="ECO:0000313" key="2">
    <source>
        <dbReference type="Proteomes" id="UP000827092"/>
    </source>
</evidence>
<keyword evidence="2" id="KW-1185">Reference proteome</keyword>
<name>A0AAV6VJR3_9ARAC</name>
<dbReference type="EMBL" id="JAFNEN010000076">
    <property type="protein sequence ID" value="KAG8195933.1"/>
    <property type="molecule type" value="Genomic_DNA"/>
</dbReference>